<evidence type="ECO:0000259" key="13">
    <source>
        <dbReference type="Pfam" id="PF08541"/>
    </source>
</evidence>
<protein>
    <recommendedName>
        <fullName evidence="3 12">Beta-ketoacyl-[acyl-carrier-protein] synthase III</fullName>
        <shortName evidence="12">Beta-ketoacyl-ACP synthase III</shortName>
        <shortName evidence="12">KAS III</shortName>
        <ecNumber evidence="3 12">2.3.1.180</ecNumber>
    </recommendedName>
    <alternativeName>
        <fullName evidence="12">3-oxoacyl-[acyl-carrier-protein] synthase 3</fullName>
    </alternativeName>
    <alternativeName>
        <fullName evidence="12">3-oxoacyl-[acyl-carrier-protein] synthase III</fullName>
    </alternativeName>
</protein>
<evidence type="ECO:0000256" key="3">
    <source>
        <dbReference type="ARBA" id="ARBA00012333"/>
    </source>
</evidence>
<dbReference type="GO" id="GO:0004315">
    <property type="term" value="F:3-oxoacyl-[acyl-carrier-protein] synthase activity"/>
    <property type="evidence" value="ECO:0007669"/>
    <property type="project" value="InterPro"/>
</dbReference>
<feature type="region of interest" description="ACP-binding" evidence="12">
    <location>
        <begin position="253"/>
        <end position="257"/>
    </location>
</feature>
<dbReference type="GO" id="GO:0033818">
    <property type="term" value="F:beta-ketoacyl-acyl-carrier-protein synthase III activity"/>
    <property type="evidence" value="ECO:0007669"/>
    <property type="project" value="UniProtKB-UniRule"/>
</dbReference>
<dbReference type="PANTHER" id="PTHR43091:SF1">
    <property type="entry name" value="BETA-KETOACYL-[ACYL-CARRIER-PROTEIN] SYNTHASE III, CHLOROPLASTIC"/>
    <property type="match status" value="1"/>
</dbReference>
<dbReference type="PANTHER" id="PTHR43091">
    <property type="entry name" value="3-OXOACYL-[ACYL-CARRIER-PROTEIN] SYNTHASE"/>
    <property type="match status" value="1"/>
</dbReference>
<dbReference type="AlphaFoldDB" id="M4VEX6"/>
<dbReference type="HOGENOM" id="CLU_039592_3_1_5"/>
<dbReference type="KEGG" id="man:A11S_962"/>
<dbReference type="STRING" id="349215.A11S_962"/>
<dbReference type="SUPFAM" id="SSF53901">
    <property type="entry name" value="Thiolase-like"/>
    <property type="match status" value="1"/>
</dbReference>
<evidence type="ECO:0000256" key="4">
    <source>
        <dbReference type="ARBA" id="ARBA00022516"/>
    </source>
</evidence>
<keyword evidence="9 12" id="KW-0511">Multifunctional enzyme</keyword>
<organism evidence="15 16">
    <name type="scientific">Micavibrio aeruginosavorus EPB</name>
    <dbReference type="NCBI Taxonomy" id="349215"/>
    <lineage>
        <taxon>Bacteria</taxon>
        <taxon>Pseudomonadati</taxon>
        <taxon>Bdellovibrionota</taxon>
        <taxon>Bdellovibrionia</taxon>
        <taxon>Bdellovibrionales</taxon>
        <taxon>Pseudobdellovibrionaceae</taxon>
        <taxon>Micavibrio</taxon>
    </lineage>
</organism>
<comment type="function">
    <text evidence="12">Catalyzes the condensation reaction of fatty acid synthesis by the addition to an acyl acceptor of two carbons from malonyl-ACP. Catalyzes the first condensation reaction which initiates fatty acid synthesis and may therefore play a role in governing the total rate of fatty acid production. Possesses both acetoacetyl-ACP synthase and acetyl transacylase activities. Its substrate specificity determines the biosynthesis of branched-chain and/or straight-chain of fatty acids.</text>
</comment>
<evidence type="ECO:0000256" key="11">
    <source>
        <dbReference type="ARBA" id="ARBA00051096"/>
    </source>
</evidence>
<dbReference type="CDD" id="cd00830">
    <property type="entry name" value="KAS_III"/>
    <property type="match status" value="1"/>
</dbReference>
<evidence type="ECO:0000256" key="5">
    <source>
        <dbReference type="ARBA" id="ARBA00022679"/>
    </source>
</evidence>
<dbReference type="InterPro" id="IPR013747">
    <property type="entry name" value="ACP_syn_III_C"/>
</dbReference>
<dbReference type="PATRIC" id="fig|349215.9.peg.931"/>
<comment type="pathway">
    <text evidence="1 12">Lipid metabolism; fatty acid biosynthesis.</text>
</comment>
<comment type="subcellular location">
    <subcellularLocation>
        <location evidence="12">Cytoplasm</location>
    </subcellularLocation>
</comment>
<dbReference type="NCBIfam" id="NF006829">
    <property type="entry name" value="PRK09352.1"/>
    <property type="match status" value="1"/>
</dbReference>
<dbReference type="UniPathway" id="UPA00094"/>
<proteinExistence type="inferred from homology"/>
<evidence type="ECO:0000256" key="8">
    <source>
        <dbReference type="ARBA" id="ARBA00023160"/>
    </source>
</evidence>
<evidence type="ECO:0000259" key="14">
    <source>
        <dbReference type="Pfam" id="PF08545"/>
    </source>
</evidence>
<feature type="active site" evidence="12">
    <location>
        <position position="252"/>
    </location>
</feature>
<keyword evidence="7 12" id="KW-0443">Lipid metabolism</keyword>
<dbReference type="InterPro" id="IPR013751">
    <property type="entry name" value="ACP_syn_III_N"/>
</dbReference>
<comment type="domain">
    <text evidence="12">The last Arg residue of the ACP-binding site is essential for the weak association between ACP/AcpP and FabH.</text>
</comment>
<dbReference type="EC" id="2.3.1.180" evidence="3 12"/>
<dbReference type="Pfam" id="PF08545">
    <property type="entry name" value="ACP_syn_III"/>
    <property type="match status" value="1"/>
</dbReference>
<dbReference type="OrthoDB" id="9815506at2"/>
<dbReference type="FunFam" id="3.40.47.10:FF:000004">
    <property type="entry name" value="3-oxoacyl-[acyl-carrier-protein] synthase 3"/>
    <property type="match status" value="1"/>
</dbReference>
<dbReference type="HAMAP" id="MF_01815">
    <property type="entry name" value="FabH"/>
    <property type="match status" value="1"/>
</dbReference>
<keyword evidence="4 12" id="KW-0444">Lipid biosynthesis</keyword>
<comment type="catalytic activity">
    <reaction evidence="11">
        <text>malonyl-[ACP] + acetyl-CoA + H(+) = 3-oxobutanoyl-[ACP] + CO2 + CoA</text>
        <dbReference type="Rhea" id="RHEA:12080"/>
        <dbReference type="Rhea" id="RHEA-COMP:9623"/>
        <dbReference type="Rhea" id="RHEA-COMP:9625"/>
        <dbReference type="ChEBI" id="CHEBI:15378"/>
        <dbReference type="ChEBI" id="CHEBI:16526"/>
        <dbReference type="ChEBI" id="CHEBI:57287"/>
        <dbReference type="ChEBI" id="CHEBI:57288"/>
        <dbReference type="ChEBI" id="CHEBI:78449"/>
        <dbReference type="ChEBI" id="CHEBI:78450"/>
        <dbReference type="EC" id="2.3.1.180"/>
    </reaction>
    <physiologicalReaction direction="left-to-right" evidence="11">
        <dbReference type="Rhea" id="RHEA:12081"/>
    </physiologicalReaction>
</comment>
<reference evidence="15 16" key="1">
    <citation type="journal article" date="2013" name="ISME J.">
        <title>By their genes ye shall know them: genomic signatures of predatory bacteria.</title>
        <authorList>
            <person name="Pasternak Z."/>
            <person name="Pietrokovski S."/>
            <person name="Rotem O."/>
            <person name="Gophna U."/>
            <person name="Lurie-Weinberger M.N."/>
            <person name="Jurkevitch E."/>
        </authorList>
    </citation>
    <scope>NUCLEOTIDE SEQUENCE [LARGE SCALE GENOMIC DNA]</scope>
    <source>
        <strain evidence="15">EPB</strain>
    </source>
</reference>
<keyword evidence="5 12" id="KW-0808">Transferase</keyword>
<dbReference type="Pfam" id="PF08541">
    <property type="entry name" value="ACP_syn_III_C"/>
    <property type="match status" value="1"/>
</dbReference>
<evidence type="ECO:0000256" key="1">
    <source>
        <dbReference type="ARBA" id="ARBA00005194"/>
    </source>
</evidence>
<dbReference type="InterPro" id="IPR016039">
    <property type="entry name" value="Thiolase-like"/>
</dbReference>
<dbReference type="Proteomes" id="UP000011932">
    <property type="component" value="Chromosome"/>
</dbReference>
<evidence type="ECO:0000256" key="9">
    <source>
        <dbReference type="ARBA" id="ARBA00023268"/>
    </source>
</evidence>
<keyword evidence="8 12" id="KW-0275">Fatty acid biosynthesis</keyword>
<keyword evidence="10 12" id="KW-0012">Acyltransferase</keyword>
<evidence type="ECO:0000313" key="16">
    <source>
        <dbReference type="Proteomes" id="UP000011932"/>
    </source>
</evidence>
<feature type="domain" description="Beta-ketoacyl-[acyl-carrier-protein] synthase III C-terminal" evidence="13">
    <location>
        <begin position="236"/>
        <end position="325"/>
    </location>
</feature>
<dbReference type="RefSeq" id="WP_015467330.1">
    <property type="nucleotide sequence ID" value="NC_020812.1"/>
</dbReference>
<evidence type="ECO:0000256" key="7">
    <source>
        <dbReference type="ARBA" id="ARBA00023098"/>
    </source>
</evidence>
<accession>M4VEX6</accession>
<dbReference type="Gene3D" id="3.40.47.10">
    <property type="match status" value="1"/>
</dbReference>
<evidence type="ECO:0000256" key="10">
    <source>
        <dbReference type="ARBA" id="ARBA00023315"/>
    </source>
</evidence>
<gene>
    <name evidence="12" type="primary">fabH</name>
    <name evidence="15" type="ORF">A11S_962</name>
</gene>
<evidence type="ECO:0000313" key="15">
    <source>
        <dbReference type="EMBL" id="AGH97783.1"/>
    </source>
</evidence>
<comment type="similarity">
    <text evidence="2 12">Belongs to the thiolase-like superfamily. FabH family.</text>
</comment>
<dbReference type="NCBIfam" id="TIGR00747">
    <property type="entry name" value="fabH"/>
    <property type="match status" value="1"/>
</dbReference>
<name>M4VEX6_9BACT</name>
<dbReference type="EMBL" id="CP003538">
    <property type="protein sequence ID" value="AGH97783.1"/>
    <property type="molecule type" value="Genomic_DNA"/>
</dbReference>
<keyword evidence="12" id="KW-0963">Cytoplasm</keyword>
<keyword evidence="6 12" id="KW-0276">Fatty acid metabolism</keyword>
<feature type="active site" evidence="12">
    <location>
        <position position="282"/>
    </location>
</feature>
<sequence>MTVRSVIRSCGAYLPERVMTNADLEKIVDTSDEWIVQRSGIRERHIAADDETAADLAIKAAREALINAELSGADIDGVIVATSTPDTTFPSVAVKVQAALGCKHGPTFDVQAVCSGFLYALSVADSMMRTGHARRMLVVGAEKMSSILNWEDRTTCVLFGDGAGAVVLEAHDGGTGTAADRGILSTHLYADGNHCDILKTSGGVSSTRDAGFIVMEGREVFRHAVDKMAGAVRDVLENNKVTADQIDWLVPHQANIRILEGAAKKLGVGMDQVIVTVDRHGNTSAASIPLALAEGMADGRIKPGQLVMLEALGAGLTWGAALIRM</sequence>
<dbReference type="InterPro" id="IPR004655">
    <property type="entry name" value="FabH"/>
</dbReference>
<comment type="subunit">
    <text evidence="12">Homodimer.</text>
</comment>
<dbReference type="GO" id="GO:0005737">
    <property type="term" value="C:cytoplasm"/>
    <property type="evidence" value="ECO:0007669"/>
    <property type="project" value="UniProtKB-SubCell"/>
</dbReference>
<evidence type="ECO:0000256" key="6">
    <source>
        <dbReference type="ARBA" id="ARBA00022832"/>
    </source>
</evidence>
<feature type="active site" evidence="12">
    <location>
        <position position="114"/>
    </location>
</feature>
<dbReference type="GO" id="GO:0006633">
    <property type="term" value="P:fatty acid biosynthetic process"/>
    <property type="evidence" value="ECO:0007669"/>
    <property type="project" value="UniProtKB-UniRule"/>
</dbReference>
<evidence type="ECO:0000256" key="2">
    <source>
        <dbReference type="ARBA" id="ARBA00008642"/>
    </source>
</evidence>
<feature type="domain" description="Beta-ketoacyl-[acyl-carrier-protein] synthase III N-terminal" evidence="14">
    <location>
        <begin position="108"/>
        <end position="192"/>
    </location>
</feature>
<evidence type="ECO:0000256" key="12">
    <source>
        <dbReference type="HAMAP-Rule" id="MF_01815"/>
    </source>
</evidence>